<evidence type="ECO:0000256" key="1">
    <source>
        <dbReference type="SAM" id="SignalP"/>
    </source>
</evidence>
<protein>
    <submittedName>
        <fullName evidence="2">Uncharacterized protein</fullName>
    </submittedName>
</protein>
<dbReference type="AlphaFoldDB" id="A0A9P5ZJS9"/>
<dbReference type="EMBL" id="MU154673">
    <property type="protein sequence ID" value="KAF9489378.1"/>
    <property type="molecule type" value="Genomic_DNA"/>
</dbReference>
<evidence type="ECO:0000313" key="3">
    <source>
        <dbReference type="Proteomes" id="UP000807025"/>
    </source>
</evidence>
<gene>
    <name evidence="2" type="ORF">BDN71DRAFT_1456212</name>
</gene>
<comment type="caution">
    <text evidence="2">The sequence shown here is derived from an EMBL/GenBank/DDBJ whole genome shotgun (WGS) entry which is preliminary data.</text>
</comment>
<accession>A0A9P5ZJS9</accession>
<feature type="chain" id="PRO_5040204625" evidence="1">
    <location>
        <begin position="18"/>
        <end position="93"/>
    </location>
</feature>
<sequence>MRTQFLIAALVASSALARPLDAANTSVSSIAKVITSGPKAIELVARIPTEAEDPKVDEAGVFEVFEAAYNAVKELLRKLKPQVKIPGYTHYVG</sequence>
<name>A0A9P5ZJS9_PLEER</name>
<evidence type="ECO:0000313" key="2">
    <source>
        <dbReference type="EMBL" id="KAF9489378.1"/>
    </source>
</evidence>
<feature type="signal peptide" evidence="1">
    <location>
        <begin position="1"/>
        <end position="17"/>
    </location>
</feature>
<reference evidence="2" key="1">
    <citation type="submission" date="2020-11" db="EMBL/GenBank/DDBJ databases">
        <authorList>
            <consortium name="DOE Joint Genome Institute"/>
            <person name="Ahrendt S."/>
            <person name="Riley R."/>
            <person name="Andreopoulos W."/>
            <person name="Labutti K."/>
            <person name="Pangilinan J."/>
            <person name="Ruiz-Duenas F.J."/>
            <person name="Barrasa J.M."/>
            <person name="Sanchez-Garcia M."/>
            <person name="Camarero S."/>
            <person name="Miyauchi S."/>
            <person name="Serrano A."/>
            <person name="Linde D."/>
            <person name="Babiker R."/>
            <person name="Drula E."/>
            <person name="Ayuso-Fernandez I."/>
            <person name="Pacheco R."/>
            <person name="Padilla G."/>
            <person name="Ferreira P."/>
            <person name="Barriuso J."/>
            <person name="Kellner H."/>
            <person name="Castanera R."/>
            <person name="Alfaro M."/>
            <person name="Ramirez L."/>
            <person name="Pisabarro A.G."/>
            <person name="Kuo A."/>
            <person name="Tritt A."/>
            <person name="Lipzen A."/>
            <person name="He G."/>
            <person name="Yan M."/>
            <person name="Ng V."/>
            <person name="Cullen D."/>
            <person name="Martin F."/>
            <person name="Rosso M.-N."/>
            <person name="Henrissat B."/>
            <person name="Hibbett D."/>
            <person name="Martinez A.T."/>
            <person name="Grigoriev I.V."/>
        </authorList>
    </citation>
    <scope>NUCLEOTIDE SEQUENCE</scope>
    <source>
        <strain evidence="2">ATCC 90797</strain>
    </source>
</reference>
<keyword evidence="1" id="KW-0732">Signal</keyword>
<dbReference type="OrthoDB" id="10328186at2759"/>
<organism evidence="2 3">
    <name type="scientific">Pleurotus eryngii</name>
    <name type="common">Boletus of the steppes</name>
    <dbReference type="NCBI Taxonomy" id="5323"/>
    <lineage>
        <taxon>Eukaryota</taxon>
        <taxon>Fungi</taxon>
        <taxon>Dikarya</taxon>
        <taxon>Basidiomycota</taxon>
        <taxon>Agaricomycotina</taxon>
        <taxon>Agaricomycetes</taxon>
        <taxon>Agaricomycetidae</taxon>
        <taxon>Agaricales</taxon>
        <taxon>Pleurotineae</taxon>
        <taxon>Pleurotaceae</taxon>
        <taxon>Pleurotus</taxon>
    </lineage>
</organism>
<keyword evidence="3" id="KW-1185">Reference proteome</keyword>
<dbReference type="Proteomes" id="UP000807025">
    <property type="component" value="Unassembled WGS sequence"/>
</dbReference>
<proteinExistence type="predicted"/>